<dbReference type="AlphaFoldDB" id="A0A2I4DU66"/>
<evidence type="ECO:0000313" key="2">
    <source>
        <dbReference type="RefSeq" id="XP_018810686.1"/>
    </source>
</evidence>
<sequence length="93" mass="10648">MLITLLLPKMKRKEVRICLLLAFIFITSGCYYFTAMRIRSAESAVDFKFKPAKARESSAAGFMTATWECRIIVRFLQHLIQLVIGTHHPGITE</sequence>
<protein>
    <submittedName>
        <fullName evidence="2">Uncharacterized protein LOC108983498 isoform X2</fullName>
    </submittedName>
</protein>
<evidence type="ECO:0000313" key="1">
    <source>
        <dbReference type="Proteomes" id="UP000235220"/>
    </source>
</evidence>
<keyword evidence="1" id="KW-1185">Reference proteome</keyword>
<reference evidence="2" key="1">
    <citation type="submission" date="2025-08" db="UniProtKB">
        <authorList>
            <consortium name="RefSeq"/>
        </authorList>
    </citation>
    <scope>IDENTIFICATION</scope>
    <source>
        <tissue evidence="2">Leaves</tissue>
    </source>
</reference>
<name>A0A2I4DU66_JUGRE</name>
<dbReference type="Proteomes" id="UP000235220">
    <property type="component" value="Chromosome 12"/>
</dbReference>
<proteinExistence type="predicted"/>
<gene>
    <name evidence="2" type="primary">LOC108983498</name>
</gene>
<organism evidence="1 2">
    <name type="scientific">Juglans regia</name>
    <name type="common">English walnut</name>
    <dbReference type="NCBI Taxonomy" id="51240"/>
    <lineage>
        <taxon>Eukaryota</taxon>
        <taxon>Viridiplantae</taxon>
        <taxon>Streptophyta</taxon>
        <taxon>Embryophyta</taxon>
        <taxon>Tracheophyta</taxon>
        <taxon>Spermatophyta</taxon>
        <taxon>Magnoliopsida</taxon>
        <taxon>eudicotyledons</taxon>
        <taxon>Gunneridae</taxon>
        <taxon>Pentapetalae</taxon>
        <taxon>rosids</taxon>
        <taxon>fabids</taxon>
        <taxon>Fagales</taxon>
        <taxon>Juglandaceae</taxon>
        <taxon>Juglans</taxon>
    </lineage>
</organism>
<accession>A0A2I4DU66</accession>
<dbReference type="RefSeq" id="XP_018810686.1">
    <property type="nucleotide sequence ID" value="XM_018955141.2"/>
</dbReference>
<dbReference type="OrthoDB" id="912098at2759"/>
<dbReference type="GeneID" id="108983498"/>